<organism evidence="8 9">
    <name type="scientific">Anabaenopsis elenkinii CCIBt3563</name>
    <dbReference type="NCBI Taxonomy" id="2779889"/>
    <lineage>
        <taxon>Bacteria</taxon>
        <taxon>Bacillati</taxon>
        <taxon>Cyanobacteriota</taxon>
        <taxon>Cyanophyceae</taxon>
        <taxon>Nostocales</taxon>
        <taxon>Nodulariaceae</taxon>
        <taxon>Anabaenopsis</taxon>
    </lineage>
</organism>
<evidence type="ECO:0000256" key="2">
    <source>
        <dbReference type="ARBA" id="ARBA00022727"/>
    </source>
</evidence>
<dbReference type="Proteomes" id="UP000593846">
    <property type="component" value="Chromosome"/>
</dbReference>
<comment type="function">
    <text evidence="5">Catalyzes the reversible transfer of the terminal phosphate group between ATP and AMP. Plays an important role in cellular energy homeostasis and in adenine nucleotide metabolism.</text>
</comment>
<feature type="binding site" evidence="5">
    <location>
        <position position="92"/>
    </location>
    <ligand>
        <name>AMP</name>
        <dbReference type="ChEBI" id="CHEBI:456215"/>
    </ligand>
</feature>
<comment type="subcellular location">
    <subcellularLocation>
        <location evidence="5 7">Cytoplasm</location>
    </subcellularLocation>
</comment>
<dbReference type="KEGG" id="aee:IM676_06935"/>
<comment type="subunit">
    <text evidence="5 7">Monomer.</text>
</comment>
<dbReference type="GO" id="GO:0044209">
    <property type="term" value="P:AMP salvage"/>
    <property type="evidence" value="ECO:0007669"/>
    <property type="project" value="UniProtKB-UniRule"/>
</dbReference>
<evidence type="ECO:0000256" key="4">
    <source>
        <dbReference type="ARBA" id="ARBA00022777"/>
    </source>
</evidence>
<proteinExistence type="inferred from homology"/>
<reference evidence="9" key="1">
    <citation type="submission" date="2020-10" db="EMBL/GenBank/DDBJ databases">
        <title>Genome-based taxonomic classification of the species Anabaenopsis elenkinii.</title>
        <authorList>
            <person name="Delbaje E."/>
            <person name="Andreote A.P.D."/>
            <person name="Pellegrinetti T.A."/>
            <person name="Cruz R.B."/>
            <person name="Branco L.H.Z."/>
            <person name="Fiore M.F."/>
        </authorList>
    </citation>
    <scope>NUCLEOTIDE SEQUENCE [LARGE SCALE GENOMIC DNA]</scope>
    <source>
        <strain evidence="9">CCIBt3563</strain>
    </source>
</reference>
<dbReference type="SUPFAM" id="SSF52540">
    <property type="entry name" value="P-loop containing nucleoside triphosphate hydrolases"/>
    <property type="match status" value="1"/>
</dbReference>
<dbReference type="Pfam" id="PF00406">
    <property type="entry name" value="ADK"/>
    <property type="match status" value="1"/>
</dbReference>
<comment type="domain">
    <text evidence="5">Consists of three domains, a large central CORE domain and two small peripheral domains, NMPbind and LID, which undergo movements during catalysis. The LID domain closes over the site of phosphoryl transfer upon ATP binding. Assembling and dissambling the active center during each catalytic cycle provides an effective means to prevent ATP hydrolysis.</text>
</comment>
<dbReference type="UniPathway" id="UPA00588">
    <property type="reaction ID" value="UER00649"/>
</dbReference>
<dbReference type="Gene3D" id="3.40.50.300">
    <property type="entry name" value="P-loop containing nucleotide triphosphate hydrolases"/>
    <property type="match status" value="1"/>
</dbReference>
<dbReference type="EMBL" id="CP063311">
    <property type="protein sequence ID" value="QOV24000.1"/>
    <property type="molecule type" value="Genomic_DNA"/>
</dbReference>
<dbReference type="CDD" id="cd01428">
    <property type="entry name" value="ADK"/>
    <property type="match status" value="1"/>
</dbReference>
<evidence type="ECO:0000313" key="8">
    <source>
        <dbReference type="EMBL" id="QOV24000.1"/>
    </source>
</evidence>
<dbReference type="InterPro" id="IPR027417">
    <property type="entry name" value="P-loop_NTPase"/>
</dbReference>
<gene>
    <name evidence="5" type="primary">adk</name>
    <name evidence="8" type="ORF">IM676_06935</name>
</gene>
<feature type="binding site" evidence="5">
    <location>
        <position position="140"/>
    </location>
    <ligand>
        <name>AMP</name>
        <dbReference type="ChEBI" id="CHEBI:456215"/>
    </ligand>
</feature>
<dbReference type="AlphaFoldDB" id="A0A7S6U057"/>
<evidence type="ECO:0000256" key="6">
    <source>
        <dbReference type="RuleBase" id="RU003330"/>
    </source>
</evidence>
<sequence length="181" mass="20289">MRLILLGVPGTGKGTQGAILSKQWQIPHIDVGEILRQSITNQSPIGLKAKAYVERGDVIPDDVIFNFISKYLNHSSAQGGWILDGFPGSLPQARFLDELLASLGKSDYRVFNFYVPIDVAVGRLQQRGYLGDCPEVIYRRIEIYQQQTAPLIQYYRRQGCLTMINGDRSVETVADFLHSCL</sequence>
<dbReference type="RefSeq" id="WP_200989528.1">
    <property type="nucleotide sequence ID" value="NZ_CP063311.1"/>
</dbReference>
<feature type="binding site" evidence="5">
    <location>
        <position position="36"/>
    </location>
    <ligand>
        <name>AMP</name>
        <dbReference type="ChEBI" id="CHEBI:456215"/>
    </ligand>
</feature>
<dbReference type="GO" id="GO:0005737">
    <property type="term" value="C:cytoplasm"/>
    <property type="evidence" value="ECO:0007669"/>
    <property type="project" value="UniProtKB-SubCell"/>
</dbReference>
<keyword evidence="4 5" id="KW-0418">Kinase</keyword>
<feature type="region of interest" description="NMP" evidence="5">
    <location>
        <begin position="30"/>
        <end position="59"/>
    </location>
</feature>
<comment type="pathway">
    <text evidence="5">Purine metabolism; AMP biosynthesis via salvage pathway; AMP from ADP: step 1/1.</text>
</comment>
<dbReference type="PRINTS" id="PR00094">
    <property type="entry name" value="ADENYLTKNASE"/>
</dbReference>
<evidence type="ECO:0000256" key="3">
    <source>
        <dbReference type="ARBA" id="ARBA00022741"/>
    </source>
</evidence>
<comment type="caution">
    <text evidence="5">Lacks conserved residue(s) required for the propagation of feature annotation.</text>
</comment>
<accession>A0A7S6U057</accession>
<evidence type="ECO:0000313" key="9">
    <source>
        <dbReference type="Proteomes" id="UP000593846"/>
    </source>
</evidence>
<dbReference type="HAMAP" id="MF_00235">
    <property type="entry name" value="Adenylate_kinase_Adk"/>
    <property type="match status" value="1"/>
</dbReference>
<name>A0A7S6U057_9CYAN</name>
<feature type="binding site" evidence="5">
    <location>
        <begin position="10"/>
        <end position="15"/>
    </location>
    <ligand>
        <name>ATP</name>
        <dbReference type="ChEBI" id="CHEBI:30616"/>
    </ligand>
</feature>
<evidence type="ECO:0000256" key="1">
    <source>
        <dbReference type="ARBA" id="ARBA00022679"/>
    </source>
</evidence>
<keyword evidence="3 5" id="KW-0547">Nucleotide-binding</keyword>
<keyword evidence="1 5" id="KW-0808">Transferase</keyword>
<dbReference type="PANTHER" id="PTHR23359">
    <property type="entry name" value="NUCLEOTIDE KINASE"/>
    <property type="match status" value="1"/>
</dbReference>
<keyword evidence="2 5" id="KW-0545">Nucleotide biosynthesis</keyword>
<protein>
    <recommendedName>
        <fullName evidence="5 7">Adenylate kinase</fullName>
        <shortName evidence="5">AK</shortName>
        <ecNumber evidence="5 7">2.7.4.3</ecNumber>
    </recommendedName>
    <alternativeName>
        <fullName evidence="5">ATP-AMP transphosphorylase</fullName>
    </alternativeName>
    <alternativeName>
        <fullName evidence="5">ATP:AMP phosphotransferase</fullName>
    </alternativeName>
    <alternativeName>
        <fullName evidence="5">Adenylate monophosphate kinase</fullName>
    </alternativeName>
</protein>
<feature type="binding site" evidence="5">
    <location>
        <position position="127"/>
    </location>
    <ligand>
        <name>ATP</name>
        <dbReference type="ChEBI" id="CHEBI:30616"/>
    </ligand>
</feature>
<dbReference type="GO" id="GO:0004017">
    <property type="term" value="F:AMP kinase activity"/>
    <property type="evidence" value="ECO:0007669"/>
    <property type="project" value="UniProtKB-UniRule"/>
</dbReference>
<comment type="similarity">
    <text evidence="5 6">Belongs to the adenylate kinase family.</text>
</comment>
<feature type="binding site" evidence="5">
    <location>
        <position position="168"/>
    </location>
    <ligand>
        <name>ATP</name>
        <dbReference type="ChEBI" id="CHEBI:30616"/>
    </ligand>
</feature>
<keyword evidence="5" id="KW-0963">Cytoplasm</keyword>
<dbReference type="EC" id="2.7.4.3" evidence="5 7"/>
<evidence type="ECO:0000256" key="7">
    <source>
        <dbReference type="RuleBase" id="RU003331"/>
    </source>
</evidence>
<dbReference type="GO" id="GO:0005524">
    <property type="term" value="F:ATP binding"/>
    <property type="evidence" value="ECO:0007669"/>
    <property type="project" value="UniProtKB-UniRule"/>
</dbReference>
<comment type="catalytic activity">
    <reaction evidence="5 7">
        <text>AMP + ATP = 2 ADP</text>
        <dbReference type="Rhea" id="RHEA:12973"/>
        <dbReference type="ChEBI" id="CHEBI:30616"/>
        <dbReference type="ChEBI" id="CHEBI:456215"/>
        <dbReference type="ChEBI" id="CHEBI:456216"/>
        <dbReference type="EC" id="2.7.4.3"/>
    </reaction>
</comment>
<keyword evidence="9" id="KW-1185">Reference proteome</keyword>
<dbReference type="InterPro" id="IPR000850">
    <property type="entry name" value="Adenylat/UMP-CMP_kin"/>
</dbReference>
<evidence type="ECO:0000256" key="5">
    <source>
        <dbReference type="HAMAP-Rule" id="MF_00235"/>
    </source>
</evidence>
<keyword evidence="5 7" id="KW-0067">ATP-binding</keyword>